<evidence type="ECO:0000313" key="1">
    <source>
        <dbReference type="EMBL" id="KAJ7380257.1"/>
    </source>
</evidence>
<dbReference type="NCBIfam" id="TIGR01460">
    <property type="entry name" value="HAD-SF-IIA"/>
    <property type="match status" value="1"/>
</dbReference>
<dbReference type="AlphaFoldDB" id="A0A9W9ZES0"/>
<keyword evidence="1" id="KW-0378">Hydrolase</keyword>
<keyword evidence="2" id="KW-1185">Reference proteome</keyword>
<dbReference type="Proteomes" id="UP001163046">
    <property type="component" value="Unassembled WGS sequence"/>
</dbReference>
<dbReference type="InterPro" id="IPR036412">
    <property type="entry name" value="HAD-like_sf"/>
</dbReference>
<dbReference type="PANTHER" id="PTHR14269">
    <property type="entry name" value="CDP-DIACYLGLYCEROL--GLYCEROL-3-PHOSPHATE 3-PHOSPHATIDYLTRANSFERASE-RELATED"/>
    <property type="match status" value="1"/>
</dbReference>
<dbReference type="InterPro" id="IPR050324">
    <property type="entry name" value="CDP-alcohol_PTase-I"/>
</dbReference>
<dbReference type="NCBIfam" id="TIGR01456">
    <property type="entry name" value="CECR5"/>
    <property type="match status" value="1"/>
</dbReference>
<dbReference type="Pfam" id="PF13344">
    <property type="entry name" value="Hydrolase_6"/>
    <property type="match status" value="1"/>
</dbReference>
<sequence>MSWTSRRVLQTLAPKFCGALRFCGARFLCKNPTPRPSPKAALQTFGVLLDIDGVLIRGRNPIPGAKEALEMLQQSDVPTVYLTNGGCESEKESAERLSDRIGFEVREEQMVLSHTPLKMFDWLHNKHVLLSGQGNIKEITQAYGFTKTSDVEDIRRAYPLLDMVDRAIRYEHLNVAPEVLPPVEAILLLGEPVRWETNLQLIIDLLVTNGSPSASPVSPPREHIPVIVANTDLIYVSEVRLPRFGHGAFLLSLESLYKKLTGQELIYTECLGKPYLTSYQYAEYCLNQNNGSGMSGNLKSLYAVGDNLDTDIYGANLCHEYLKVFHNTSGDNSENQLKHSGSQSKQSAINWLPEVRSIESILVQTGVSTQDDGKPAAKTEGARFLHRDTVYHPHLRKANHVVENIAEAVELILKQEQESSQ</sequence>
<dbReference type="PANTHER" id="PTHR14269:SF4">
    <property type="entry name" value="CAT EYE SYNDROME CRITICAL REGION PROTEIN 5"/>
    <property type="match status" value="1"/>
</dbReference>
<accession>A0A9W9ZES0</accession>
<proteinExistence type="predicted"/>
<dbReference type="GO" id="GO:0016787">
    <property type="term" value="F:hydrolase activity"/>
    <property type="evidence" value="ECO:0007669"/>
    <property type="project" value="UniProtKB-KW"/>
</dbReference>
<protein>
    <submittedName>
        <fullName evidence="1">Haloacid dehalogenase-like hydrolase domain-containing 5</fullName>
    </submittedName>
</protein>
<dbReference type="OrthoDB" id="10251048at2759"/>
<dbReference type="GO" id="GO:0046474">
    <property type="term" value="P:glycerophospholipid biosynthetic process"/>
    <property type="evidence" value="ECO:0007669"/>
    <property type="project" value="TreeGrafter"/>
</dbReference>
<dbReference type="InterPro" id="IPR006357">
    <property type="entry name" value="HAD-SF_hydro_IIA"/>
</dbReference>
<organism evidence="1 2">
    <name type="scientific">Desmophyllum pertusum</name>
    <dbReference type="NCBI Taxonomy" id="174260"/>
    <lineage>
        <taxon>Eukaryota</taxon>
        <taxon>Metazoa</taxon>
        <taxon>Cnidaria</taxon>
        <taxon>Anthozoa</taxon>
        <taxon>Hexacorallia</taxon>
        <taxon>Scleractinia</taxon>
        <taxon>Caryophylliina</taxon>
        <taxon>Caryophylliidae</taxon>
        <taxon>Desmophyllum</taxon>
    </lineage>
</organism>
<dbReference type="EMBL" id="MU826354">
    <property type="protein sequence ID" value="KAJ7380257.1"/>
    <property type="molecule type" value="Genomic_DNA"/>
</dbReference>
<reference evidence="1" key="1">
    <citation type="submission" date="2023-01" db="EMBL/GenBank/DDBJ databases">
        <title>Genome assembly of the deep-sea coral Lophelia pertusa.</title>
        <authorList>
            <person name="Herrera S."/>
            <person name="Cordes E."/>
        </authorList>
    </citation>
    <scope>NUCLEOTIDE SEQUENCE</scope>
    <source>
        <strain evidence="1">USNM1676648</strain>
        <tissue evidence="1">Polyp</tissue>
    </source>
</reference>
<evidence type="ECO:0000313" key="2">
    <source>
        <dbReference type="Proteomes" id="UP001163046"/>
    </source>
</evidence>
<dbReference type="SUPFAM" id="SSF56784">
    <property type="entry name" value="HAD-like"/>
    <property type="match status" value="1"/>
</dbReference>
<dbReference type="Gene3D" id="3.40.50.1000">
    <property type="entry name" value="HAD superfamily/HAD-like"/>
    <property type="match status" value="2"/>
</dbReference>
<dbReference type="GO" id="GO:0005739">
    <property type="term" value="C:mitochondrion"/>
    <property type="evidence" value="ECO:0007669"/>
    <property type="project" value="TreeGrafter"/>
</dbReference>
<comment type="caution">
    <text evidence="1">The sequence shown here is derived from an EMBL/GenBank/DDBJ whole genome shotgun (WGS) entry which is preliminary data.</text>
</comment>
<dbReference type="InterPro" id="IPR006353">
    <property type="entry name" value="HAD-SF_hydro_IIA_CECR5"/>
</dbReference>
<gene>
    <name evidence="1" type="primary">CECR5</name>
    <name evidence="1" type="ORF">OS493_010972</name>
</gene>
<name>A0A9W9ZES0_9CNID</name>
<dbReference type="InterPro" id="IPR023214">
    <property type="entry name" value="HAD_sf"/>
</dbReference>